<organism evidence="4 5">
    <name type="scientific">Tetrahymena thermophila (strain SB210)</name>
    <dbReference type="NCBI Taxonomy" id="312017"/>
    <lineage>
        <taxon>Eukaryota</taxon>
        <taxon>Sar</taxon>
        <taxon>Alveolata</taxon>
        <taxon>Ciliophora</taxon>
        <taxon>Intramacronucleata</taxon>
        <taxon>Oligohymenophorea</taxon>
        <taxon>Hymenostomatida</taxon>
        <taxon>Tetrahymenina</taxon>
        <taxon>Tetrahymenidae</taxon>
        <taxon>Tetrahymena</taxon>
    </lineage>
</organism>
<feature type="region of interest" description="Disordered" evidence="1">
    <location>
        <begin position="572"/>
        <end position="600"/>
    </location>
</feature>
<keyword evidence="5" id="KW-1185">Reference proteome</keyword>
<dbReference type="GeneID" id="7835306"/>
<gene>
    <name evidence="4" type="ORF">TTHERM_00644690</name>
</gene>
<protein>
    <submittedName>
        <fullName evidence="4">Transmembrane protein, putative</fullName>
    </submittedName>
</protein>
<proteinExistence type="predicted"/>
<feature type="compositionally biased region" description="Basic and acidic residues" evidence="1">
    <location>
        <begin position="501"/>
        <end position="512"/>
    </location>
</feature>
<feature type="chain" id="PRO_5012519883" evidence="3">
    <location>
        <begin position="16"/>
        <end position="740"/>
    </location>
</feature>
<keyword evidence="2 4" id="KW-0812">Transmembrane</keyword>
<name>Q23EW1_TETTS</name>
<feature type="region of interest" description="Disordered" evidence="1">
    <location>
        <begin position="398"/>
        <end position="424"/>
    </location>
</feature>
<evidence type="ECO:0000313" key="5">
    <source>
        <dbReference type="Proteomes" id="UP000009168"/>
    </source>
</evidence>
<keyword evidence="2" id="KW-1133">Transmembrane helix</keyword>
<evidence type="ECO:0000256" key="1">
    <source>
        <dbReference type="SAM" id="MobiDB-lite"/>
    </source>
</evidence>
<dbReference type="AlphaFoldDB" id="Q23EW1"/>
<feature type="region of interest" description="Disordered" evidence="1">
    <location>
        <begin position="716"/>
        <end position="740"/>
    </location>
</feature>
<accession>Q23EW1</accession>
<feature type="compositionally biased region" description="Polar residues" evidence="1">
    <location>
        <begin position="337"/>
        <end position="362"/>
    </location>
</feature>
<dbReference type="KEGG" id="tet:TTHERM_00644690"/>
<feature type="region of interest" description="Disordered" evidence="1">
    <location>
        <begin position="329"/>
        <end position="362"/>
    </location>
</feature>
<dbReference type="HOGENOM" id="CLU_375328_0_0_1"/>
<feature type="compositionally biased region" description="Basic and acidic residues" evidence="1">
    <location>
        <begin position="549"/>
        <end position="558"/>
    </location>
</feature>
<dbReference type="InParanoid" id="Q23EW1"/>
<feature type="signal peptide" evidence="3">
    <location>
        <begin position="1"/>
        <end position="15"/>
    </location>
</feature>
<dbReference type="Proteomes" id="UP000009168">
    <property type="component" value="Unassembled WGS sequence"/>
</dbReference>
<evidence type="ECO:0000256" key="3">
    <source>
        <dbReference type="SAM" id="SignalP"/>
    </source>
</evidence>
<feature type="region of interest" description="Disordered" evidence="1">
    <location>
        <begin position="290"/>
        <end position="316"/>
    </location>
</feature>
<keyword evidence="2" id="KW-0472">Membrane</keyword>
<keyword evidence="3" id="KW-0732">Signal</keyword>
<feature type="compositionally biased region" description="Basic residues" evidence="1">
    <location>
        <begin position="464"/>
        <end position="476"/>
    </location>
</feature>
<feature type="transmembrane region" description="Helical" evidence="2">
    <location>
        <begin position="133"/>
        <end position="153"/>
    </location>
</feature>
<evidence type="ECO:0000256" key="2">
    <source>
        <dbReference type="SAM" id="Phobius"/>
    </source>
</evidence>
<dbReference type="RefSeq" id="XP_001015389.1">
    <property type="nucleotide sequence ID" value="XM_001015389.3"/>
</dbReference>
<sequence length="740" mass="83786">MKWLGLLIIFKIVFCRFLDVDINQSTTIQNNVMNCVQRQCIYQDDDLINICQGFDYCANTICEPMLQIDNFKNYQKCNQDCLNPVIQGLSESDKEVVSGYYNCRIQCTKQVIQNLQSSQNGDQSNNDEMKIEAIFVSISIFVALALGVAMYIWCSIYHRRRQEVIIIPGQIHPSQEQNPAQNADHQDVLQSRITDPDKIFVVEGSAILHQNQKIIPKFGLKIPQGLVVGTQLNQQGNQSDQSKSVSLQIVDTTLIELNQLSVYNNLSIVDNGNDFNNNLINNSFVNSSSIGNLENNDTQSQQRDQENNNQQINGDQDQQSVISSINNDAISNINNNPLRSNQQSNNLDASQQNQNNNRSPFIMTNHSPFIIADRSPYLPKSNKIIPIHDVQITPIIHSKKPDVESTNKENSLEINSKNKNLDNNLDDYKLDLESNIKSLVENDGIFQSEKIKPKNLLGAEFIKRSSKSSSKRHSHRNSILANLENRAIQNKRKSTQFTDSTEAKPDEKEQSKSGEQSGESEYEYYYETESSGDSSDEENEGQKQTQNEENNKRKSKDILKDQITLQIPGCQDELHLSEEEKPAEKKEANNISQGSNNKCNGSTEETIMQICSTSQNFGQSGFTVRCYSPEKNKEQPNITDRFNESQKIMIVKGNKQQTDNNNNITEITLSCTESPSNQFSQSQTLSPEINYQIKQSPQKLVLKACCANIDIMHQENRKKSSSLDLNPSPKEKKQQINEAI</sequence>
<feature type="region of interest" description="Disordered" evidence="1">
    <location>
        <begin position="464"/>
        <end position="558"/>
    </location>
</feature>
<feature type="compositionally biased region" description="Basic and acidic residues" evidence="1">
    <location>
        <begin position="399"/>
        <end position="411"/>
    </location>
</feature>
<feature type="compositionally biased region" description="Basic and acidic residues" evidence="1">
    <location>
        <begin position="572"/>
        <end position="588"/>
    </location>
</feature>
<feature type="compositionally biased region" description="Polar residues" evidence="1">
    <location>
        <begin position="293"/>
        <end position="302"/>
    </location>
</feature>
<evidence type="ECO:0000313" key="4">
    <source>
        <dbReference type="EMBL" id="EAR95144.1"/>
    </source>
</evidence>
<feature type="compositionally biased region" description="Low complexity" evidence="1">
    <location>
        <begin position="307"/>
        <end position="316"/>
    </location>
</feature>
<dbReference type="EMBL" id="GG662707">
    <property type="protein sequence ID" value="EAR95144.1"/>
    <property type="molecule type" value="Genomic_DNA"/>
</dbReference>
<feature type="compositionally biased region" description="Polar residues" evidence="1">
    <location>
        <begin position="589"/>
        <end position="600"/>
    </location>
</feature>
<feature type="compositionally biased region" description="Basic and acidic residues" evidence="1">
    <location>
        <begin position="729"/>
        <end position="740"/>
    </location>
</feature>
<reference evidence="5" key="1">
    <citation type="journal article" date="2006" name="PLoS Biol.">
        <title>Macronuclear genome sequence of the ciliate Tetrahymena thermophila, a model eukaryote.</title>
        <authorList>
            <person name="Eisen J.A."/>
            <person name="Coyne R.S."/>
            <person name="Wu M."/>
            <person name="Wu D."/>
            <person name="Thiagarajan M."/>
            <person name="Wortman J.R."/>
            <person name="Badger J.H."/>
            <person name="Ren Q."/>
            <person name="Amedeo P."/>
            <person name="Jones K.M."/>
            <person name="Tallon L.J."/>
            <person name="Delcher A.L."/>
            <person name="Salzberg S.L."/>
            <person name="Silva J.C."/>
            <person name="Haas B.J."/>
            <person name="Majoros W.H."/>
            <person name="Farzad M."/>
            <person name="Carlton J.M."/>
            <person name="Smith R.K. Jr."/>
            <person name="Garg J."/>
            <person name="Pearlman R.E."/>
            <person name="Karrer K.M."/>
            <person name="Sun L."/>
            <person name="Manning G."/>
            <person name="Elde N.C."/>
            <person name="Turkewitz A.P."/>
            <person name="Asai D.J."/>
            <person name="Wilkes D.E."/>
            <person name="Wang Y."/>
            <person name="Cai H."/>
            <person name="Collins K."/>
            <person name="Stewart B.A."/>
            <person name="Lee S.R."/>
            <person name="Wilamowska K."/>
            <person name="Weinberg Z."/>
            <person name="Ruzzo W.L."/>
            <person name="Wloga D."/>
            <person name="Gaertig J."/>
            <person name="Frankel J."/>
            <person name="Tsao C.-C."/>
            <person name="Gorovsky M.A."/>
            <person name="Keeling P.J."/>
            <person name="Waller R.F."/>
            <person name="Patron N.J."/>
            <person name="Cherry J.M."/>
            <person name="Stover N.A."/>
            <person name="Krieger C.J."/>
            <person name="del Toro C."/>
            <person name="Ryder H.F."/>
            <person name="Williamson S.C."/>
            <person name="Barbeau R.A."/>
            <person name="Hamilton E.P."/>
            <person name="Orias E."/>
        </authorList>
    </citation>
    <scope>NUCLEOTIDE SEQUENCE [LARGE SCALE GENOMIC DNA]</scope>
    <source>
        <strain evidence="5">SB210</strain>
    </source>
</reference>